<keyword evidence="2" id="KW-1133">Transmembrane helix</keyword>
<feature type="compositionally biased region" description="Polar residues" evidence="1">
    <location>
        <begin position="231"/>
        <end position="258"/>
    </location>
</feature>
<evidence type="ECO:0000256" key="2">
    <source>
        <dbReference type="SAM" id="Phobius"/>
    </source>
</evidence>
<dbReference type="Pfam" id="PF06022">
    <property type="entry name" value="Cir_Bir_Yir"/>
    <property type="match status" value="1"/>
</dbReference>
<feature type="region of interest" description="Disordered" evidence="1">
    <location>
        <begin position="227"/>
        <end position="258"/>
    </location>
</feature>
<dbReference type="Proteomes" id="UP000030681">
    <property type="component" value="Unassembled WGS sequence"/>
</dbReference>
<protein>
    <recommendedName>
        <fullName evidence="5">CIR protein PIR protein</fullName>
    </recommendedName>
</protein>
<evidence type="ECO:0000313" key="3">
    <source>
        <dbReference type="EMBL" id="KEG00185.1"/>
    </source>
</evidence>
<dbReference type="AlphaFoldDB" id="A0A081I927"/>
<keyword evidence="2" id="KW-0812">Transmembrane</keyword>
<gene>
    <name evidence="3" type="ORF">YYE_04970</name>
</gene>
<organism evidence="3 4">
    <name type="scientific">Plasmodium vinckei vinckei</name>
    <dbReference type="NCBI Taxonomy" id="54757"/>
    <lineage>
        <taxon>Eukaryota</taxon>
        <taxon>Sar</taxon>
        <taxon>Alveolata</taxon>
        <taxon>Apicomplexa</taxon>
        <taxon>Aconoidasida</taxon>
        <taxon>Haemosporida</taxon>
        <taxon>Plasmodiidae</taxon>
        <taxon>Plasmodium</taxon>
        <taxon>Plasmodium (Vinckeia)</taxon>
    </lineage>
</organism>
<dbReference type="InterPro" id="IPR006477">
    <property type="entry name" value="Yir_bir_cir"/>
</dbReference>
<dbReference type="NCBIfam" id="TIGR01590">
    <property type="entry name" value="yir-bir-cir_Pla"/>
    <property type="match status" value="1"/>
</dbReference>
<proteinExistence type="predicted"/>
<accession>A0A081I927</accession>
<sequence length="319" mass="36688">MAQPNHTIKDLYSAIKTISNYFGEEEEKNGAISLKYKEEIHNYCHYESNSGDGKCSDYFQMTSSGVIHLLKSLEKYGLENDKLAEYAILWLSYKLNIKTNNNFTNLNEFYTSYIETNNYYNEKIKNNGSTTYKDIINRKKDLMDNNEISKFDAPFNILYFLYYEISDELPDCDTNLSFAKMFSDDFEKLNKDSNNIENSSYNKLLSTLSDDYNNLINKCPKFPSLTELTPKKSSTQNPAEKSVKDSGQTLGKTPEGTLSSSSILNTVIPGLSTFAIPVFLGVAYKVNNKEIKTIIFKLYFCDPLYAFIKKYIIIFPFLY</sequence>
<reference evidence="3 4" key="1">
    <citation type="submission" date="2013-02" db="EMBL/GenBank/DDBJ databases">
        <title>The Genome Sequence of Plasmodium vinckei vinckei.</title>
        <authorList>
            <consortium name="The Broad Institute Genome Sequencing Platform"/>
            <consortium name="The Broad Institute Genome Sequencing Center for Infectious Disease"/>
            <person name="Neafsey D."/>
            <person name="Cheeseman I."/>
            <person name="Volkman S."/>
            <person name="Adams J."/>
            <person name="Walker B."/>
            <person name="Young S.K."/>
            <person name="Zeng Q."/>
            <person name="Gargeya S."/>
            <person name="Fitzgerald M."/>
            <person name="Haas B."/>
            <person name="Abouelleil A."/>
            <person name="Alvarado L."/>
            <person name="Arachchi H.M."/>
            <person name="Berlin A.M."/>
            <person name="Chapman S.B."/>
            <person name="Dewar J."/>
            <person name="Goldberg J."/>
            <person name="Griggs A."/>
            <person name="Gujja S."/>
            <person name="Hansen M."/>
            <person name="Howarth C."/>
            <person name="Imamovic A."/>
            <person name="Larimer J."/>
            <person name="McCowan C."/>
            <person name="Murphy C."/>
            <person name="Neiman D."/>
            <person name="Pearson M."/>
            <person name="Priest M."/>
            <person name="Roberts A."/>
            <person name="Saif S."/>
            <person name="Shea T."/>
            <person name="Sisk P."/>
            <person name="Sykes S."/>
            <person name="Wortman J."/>
            <person name="Nusbaum C."/>
            <person name="Birren B."/>
        </authorList>
    </citation>
    <scope>NUCLEOTIDE SEQUENCE [LARGE SCALE GENOMIC DNA]</scope>
    <source>
        <strain evidence="4">vinckei</strain>
    </source>
</reference>
<feature type="transmembrane region" description="Helical" evidence="2">
    <location>
        <begin position="298"/>
        <end position="318"/>
    </location>
</feature>
<evidence type="ECO:0000313" key="4">
    <source>
        <dbReference type="Proteomes" id="UP000030681"/>
    </source>
</evidence>
<feature type="transmembrane region" description="Helical" evidence="2">
    <location>
        <begin position="267"/>
        <end position="286"/>
    </location>
</feature>
<evidence type="ECO:0008006" key="5">
    <source>
        <dbReference type="Google" id="ProtNLM"/>
    </source>
</evidence>
<evidence type="ECO:0000256" key="1">
    <source>
        <dbReference type="SAM" id="MobiDB-lite"/>
    </source>
</evidence>
<name>A0A081I927_PLAVN</name>
<dbReference type="EMBL" id="KL446966">
    <property type="protein sequence ID" value="KEG00185.1"/>
    <property type="molecule type" value="Genomic_DNA"/>
</dbReference>
<keyword evidence="2" id="KW-0472">Membrane</keyword>